<evidence type="ECO:0000256" key="1">
    <source>
        <dbReference type="SAM" id="Phobius"/>
    </source>
</evidence>
<evidence type="ECO:0000313" key="3">
    <source>
        <dbReference type="Proteomes" id="UP001601992"/>
    </source>
</evidence>
<gene>
    <name evidence="2" type="ORF">ACFYXQ_46550</name>
</gene>
<name>A0ABW6SG95_9NOCA</name>
<keyword evidence="1" id="KW-0812">Transmembrane</keyword>
<keyword evidence="1" id="KW-1133">Transmembrane helix</keyword>
<keyword evidence="1" id="KW-0472">Membrane</keyword>
<comment type="caution">
    <text evidence="2">The sequence shown here is derived from an EMBL/GenBank/DDBJ whole genome shotgun (WGS) entry which is preliminary data.</text>
</comment>
<sequence length="131" mass="13581">MPGETLVDLPAGRVDLTFTMDLSNQTVAIPILRMVITPADGGPGPRVDGRMGAALSDNGVTHIRVGTAVIERPGRYTVSATGGVSASPNPQLHIGQRTNPFPVVLTTLAIGLILLVTGIVVLVRLVARKPG</sequence>
<protein>
    <recommendedName>
        <fullName evidence="4">CopC domain-containing protein</fullName>
    </recommendedName>
</protein>
<accession>A0ABW6SG95</accession>
<organism evidence="2 3">
    <name type="scientific">Nocardia jiangxiensis</name>
    <dbReference type="NCBI Taxonomy" id="282685"/>
    <lineage>
        <taxon>Bacteria</taxon>
        <taxon>Bacillati</taxon>
        <taxon>Actinomycetota</taxon>
        <taxon>Actinomycetes</taxon>
        <taxon>Mycobacteriales</taxon>
        <taxon>Nocardiaceae</taxon>
        <taxon>Nocardia</taxon>
    </lineage>
</organism>
<dbReference type="RefSeq" id="WP_387407142.1">
    <property type="nucleotide sequence ID" value="NZ_JBIAQY010000043.1"/>
</dbReference>
<keyword evidence="3" id="KW-1185">Reference proteome</keyword>
<evidence type="ECO:0008006" key="4">
    <source>
        <dbReference type="Google" id="ProtNLM"/>
    </source>
</evidence>
<evidence type="ECO:0000313" key="2">
    <source>
        <dbReference type="EMBL" id="MFF3575217.1"/>
    </source>
</evidence>
<feature type="transmembrane region" description="Helical" evidence="1">
    <location>
        <begin position="103"/>
        <end position="127"/>
    </location>
</feature>
<proteinExistence type="predicted"/>
<dbReference type="EMBL" id="JBIAQY010000043">
    <property type="protein sequence ID" value="MFF3575217.1"/>
    <property type="molecule type" value="Genomic_DNA"/>
</dbReference>
<dbReference type="Proteomes" id="UP001601992">
    <property type="component" value="Unassembled WGS sequence"/>
</dbReference>
<reference evidence="2 3" key="1">
    <citation type="submission" date="2024-10" db="EMBL/GenBank/DDBJ databases">
        <title>The Natural Products Discovery Center: Release of the First 8490 Sequenced Strains for Exploring Actinobacteria Biosynthetic Diversity.</title>
        <authorList>
            <person name="Kalkreuter E."/>
            <person name="Kautsar S.A."/>
            <person name="Yang D."/>
            <person name="Bader C.D."/>
            <person name="Teijaro C.N."/>
            <person name="Fluegel L."/>
            <person name="Davis C.M."/>
            <person name="Simpson J.R."/>
            <person name="Lauterbach L."/>
            <person name="Steele A.D."/>
            <person name="Gui C."/>
            <person name="Meng S."/>
            <person name="Li G."/>
            <person name="Viehrig K."/>
            <person name="Ye F."/>
            <person name="Su P."/>
            <person name="Kiefer A.F."/>
            <person name="Nichols A."/>
            <person name="Cepeda A.J."/>
            <person name="Yan W."/>
            <person name="Fan B."/>
            <person name="Jiang Y."/>
            <person name="Adhikari A."/>
            <person name="Zheng C.-J."/>
            <person name="Schuster L."/>
            <person name="Cowan T.M."/>
            <person name="Smanski M.J."/>
            <person name="Chevrette M.G."/>
            <person name="De Carvalho L.P.S."/>
            <person name="Shen B."/>
        </authorList>
    </citation>
    <scope>NUCLEOTIDE SEQUENCE [LARGE SCALE GENOMIC DNA]</scope>
    <source>
        <strain evidence="2 3">NPDC002593</strain>
    </source>
</reference>